<reference evidence="2 3" key="1">
    <citation type="submission" date="2016-10" db="EMBL/GenBank/DDBJ databases">
        <title>Genome sequence of Mycobacterium talmonii.</title>
        <authorList>
            <person name="Greninger A.L."/>
            <person name="Elliott B."/>
            <person name="Vasireddy S."/>
            <person name="Vasireddy R."/>
        </authorList>
    </citation>
    <scope>NUCLEOTIDE SEQUENCE [LARGE SCALE GENOMIC DNA]</scope>
    <source>
        <strain evidence="3">NE-TNMC-100812</strain>
    </source>
</reference>
<organism evidence="2 3">
    <name type="scientific">Mycobacterium talmoniae</name>
    <dbReference type="NCBI Taxonomy" id="1858794"/>
    <lineage>
        <taxon>Bacteria</taxon>
        <taxon>Bacillati</taxon>
        <taxon>Actinomycetota</taxon>
        <taxon>Actinomycetes</taxon>
        <taxon>Mycobacteriales</taxon>
        <taxon>Mycobacteriaceae</taxon>
        <taxon>Mycobacterium</taxon>
    </lineage>
</organism>
<gene>
    <name evidence="2" type="ORF">BKN37_01655</name>
</gene>
<evidence type="ECO:0000256" key="1">
    <source>
        <dbReference type="SAM" id="Coils"/>
    </source>
</evidence>
<keyword evidence="1" id="KW-0175">Coiled coil</keyword>
<dbReference type="EMBL" id="MLQM01000004">
    <property type="protein sequence ID" value="OHV06497.1"/>
    <property type="molecule type" value="Genomic_DNA"/>
</dbReference>
<name>A0A1S1NJW2_9MYCO</name>
<comment type="caution">
    <text evidence="2">The sequence shown here is derived from an EMBL/GenBank/DDBJ whole genome shotgun (WGS) entry which is preliminary data.</text>
</comment>
<accession>A0A1S1NJW2</accession>
<sequence length="70" mass="7814">MSKLLDNTKEFVDDLLEKAEEIETDVTDMAGDTKDSSIEALRARSKSLNEQIEKLAKVEESKAKKATAKK</sequence>
<evidence type="ECO:0000313" key="2">
    <source>
        <dbReference type="EMBL" id="OHV06497.1"/>
    </source>
</evidence>
<proteinExistence type="predicted"/>
<protein>
    <submittedName>
        <fullName evidence="2">Uncharacterized protein</fullName>
    </submittedName>
</protein>
<feature type="coiled-coil region" evidence="1">
    <location>
        <begin position="5"/>
        <end position="69"/>
    </location>
</feature>
<evidence type="ECO:0000313" key="3">
    <source>
        <dbReference type="Proteomes" id="UP000179734"/>
    </source>
</evidence>
<dbReference type="Proteomes" id="UP000179734">
    <property type="component" value="Unassembled WGS sequence"/>
</dbReference>
<keyword evidence="3" id="KW-1185">Reference proteome</keyword>
<dbReference type="AlphaFoldDB" id="A0A1S1NJW2"/>